<keyword evidence="1" id="KW-0472">Membrane</keyword>
<dbReference type="RefSeq" id="WP_182614558.1">
    <property type="nucleotide sequence ID" value="NZ_BAAATF010000002.1"/>
</dbReference>
<dbReference type="Proteomes" id="UP000540568">
    <property type="component" value="Unassembled WGS sequence"/>
</dbReference>
<feature type="transmembrane region" description="Helical" evidence="1">
    <location>
        <begin position="58"/>
        <end position="80"/>
    </location>
</feature>
<dbReference type="InterPro" id="IPR009339">
    <property type="entry name" value="DUF998"/>
</dbReference>
<evidence type="ECO:0000256" key="1">
    <source>
        <dbReference type="SAM" id="Phobius"/>
    </source>
</evidence>
<keyword evidence="3" id="KW-1185">Reference proteome</keyword>
<name>A0A7W3J664_9MICO</name>
<proteinExistence type="predicted"/>
<evidence type="ECO:0000313" key="2">
    <source>
        <dbReference type="EMBL" id="MBA8806899.1"/>
    </source>
</evidence>
<organism evidence="2 3">
    <name type="scientific">Promicromonospora sukumoe</name>
    <dbReference type="NCBI Taxonomy" id="88382"/>
    <lineage>
        <taxon>Bacteria</taxon>
        <taxon>Bacillati</taxon>
        <taxon>Actinomycetota</taxon>
        <taxon>Actinomycetes</taxon>
        <taxon>Micrococcales</taxon>
        <taxon>Promicromonosporaceae</taxon>
        <taxon>Promicromonospora</taxon>
    </lineage>
</organism>
<dbReference type="AlphaFoldDB" id="A0A7W3J664"/>
<feature type="transmembrane region" description="Helical" evidence="1">
    <location>
        <begin position="17"/>
        <end position="38"/>
    </location>
</feature>
<comment type="caution">
    <text evidence="2">The sequence shown here is derived from an EMBL/GenBank/DDBJ whole genome shotgun (WGS) entry which is preliminary data.</text>
</comment>
<evidence type="ECO:0000313" key="3">
    <source>
        <dbReference type="Proteomes" id="UP000540568"/>
    </source>
</evidence>
<protein>
    <recommendedName>
        <fullName evidence="4">DUF998 domain-containing protein</fullName>
    </recommendedName>
</protein>
<dbReference type="EMBL" id="JACGWV010000001">
    <property type="protein sequence ID" value="MBA8806899.1"/>
    <property type="molecule type" value="Genomic_DNA"/>
</dbReference>
<keyword evidence="1" id="KW-1133">Transmembrane helix</keyword>
<gene>
    <name evidence="2" type="ORF">FHX71_000841</name>
</gene>
<dbReference type="Pfam" id="PF06197">
    <property type="entry name" value="DUF998"/>
    <property type="match status" value="1"/>
</dbReference>
<feature type="transmembrane region" description="Helical" evidence="1">
    <location>
        <begin position="87"/>
        <end position="106"/>
    </location>
</feature>
<feature type="transmembrane region" description="Helical" evidence="1">
    <location>
        <begin position="186"/>
        <end position="207"/>
    </location>
</feature>
<feature type="transmembrane region" description="Helical" evidence="1">
    <location>
        <begin position="126"/>
        <end position="147"/>
    </location>
</feature>
<reference evidence="2 3" key="1">
    <citation type="submission" date="2020-07" db="EMBL/GenBank/DDBJ databases">
        <title>Sequencing the genomes of 1000 actinobacteria strains.</title>
        <authorList>
            <person name="Klenk H.-P."/>
        </authorList>
    </citation>
    <scope>NUCLEOTIDE SEQUENCE [LARGE SCALE GENOMIC DNA]</scope>
    <source>
        <strain evidence="2 3">DSM 44121</strain>
    </source>
</reference>
<keyword evidence="1" id="KW-0812">Transmembrane</keyword>
<accession>A0A7W3J664</accession>
<feature type="transmembrane region" description="Helical" evidence="1">
    <location>
        <begin position="159"/>
        <end position="180"/>
    </location>
</feature>
<sequence length="218" mass="22457">MDQETEFDTAAAVTRSMLGWGVVAGPFYLVVGLVLALTRDGFDFSRHPLSVLMLGDLGWMQTANLALSGLMVLVAGVGMARAHARGTGIAVGIYGVAMMASAVFPPDPMPGFPPGQDGATTPGTSGILHLAFGGVGFVSLAVAALLLGGWFARRGEGRAAVWSRVAGVVVLVGFVGGVALGPSGMAGLWLAVVVGFAWLLLASLRLYRTVPHPEVARR</sequence>
<evidence type="ECO:0008006" key="4">
    <source>
        <dbReference type="Google" id="ProtNLM"/>
    </source>
</evidence>